<evidence type="ECO:0000313" key="2">
    <source>
        <dbReference type="EMBL" id="CAL2107428.1"/>
    </source>
</evidence>
<dbReference type="InterPro" id="IPR059166">
    <property type="entry name" value="PLD-like_cat"/>
</dbReference>
<protein>
    <submittedName>
        <fullName evidence="2">Phospholipase D family protein</fullName>
    </submittedName>
</protein>
<proteinExistence type="predicted"/>
<dbReference type="InterPro" id="IPR025202">
    <property type="entry name" value="PLD-like_dom"/>
</dbReference>
<comment type="caution">
    <text evidence="2">The sequence shown here is derived from an EMBL/GenBank/DDBJ whole genome shotgun (WGS) entry which is preliminary data.</text>
</comment>
<accession>A0ABP1FCG4</accession>
<dbReference type="RefSeq" id="WP_348739039.1">
    <property type="nucleotide sequence ID" value="NZ_CAXJRC010000033.1"/>
</dbReference>
<gene>
    <name evidence="2" type="ORF">T190115A13A_30274</name>
</gene>
<evidence type="ECO:0000313" key="3">
    <source>
        <dbReference type="Proteomes" id="UP001497602"/>
    </source>
</evidence>
<dbReference type="CDD" id="cd09176">
    <property type="entry name" value="PLDc_unchar6"/>
    <property type="match status" value="1"/>
</dbReference>
<dbReference type="EMBL" id="CAXJRC010000033">
    <property type="protein sequence ID" value="CAL2107428.1"/>
    <property type="molecule type" value="Genomic_DNA"/>
</dbReference>
<evidence type="ECO:0000259" key="1">
    <source>
        <dbReference type="Pfam" id="PF13091"/>
    </source>
</evidence>
<sequence>MAKFLNTTGVSYHLEELIKNTEDRLILISPYLQFHKRIKDHLENLNIQKKDIRIIYRENKLQVEESNWLESQIGIRTSLCNSLHAKCYLNEKEAIVTSMNLYSFSQQNNDEMGIYVSKEKNSDLYNDIYNEVLRLLTISEEIRISVKKVNNKVELNSEKAIERILNKTKLSNSRLLTTKELSQLTGLSSRKVNSWFTSQKLMYKRDDDWVTTKKGKEIGGIERNGHYGRFVIWPEDIVDYIK</sequence>
<keyword evidence="3" id="KW-1185">Reference proteome</keyword>
<dbReference type="Gene3D" id="3.30.870.10">
    <property type="entry name" value="Endonuclease Chain A"/>
    <property type="match status" value="1"/>
</dbReference>
<dbReference type="Pfam" id="PF13091">
    <property type="entry name" value="PLDc_2"/>
    <property type="match status" value="1"/>
</dbReference>
<name>A0ABP1FCG4_9FLAO</name>
<dbReference type="SUPFAM" id="SSF56024">
    <property type="entry name" value="Phospholipase D/nuclease"/>
    <property type="match status" value="1"/>
</dbReference>
<dbReference type="Proteomes" id="UP001497602">
    <property type="component" value="Unassembled WGS sequence"/>
</dbReference>
<organism evidence="2 3">
    <name type="scientific">Tenacibaculum vairaonense</name>
    <dbReference type="NCBI Taxonomy" id="3137860"/>
    <lineage>
        <taxon>Bacteria</taxon>
        <taxon>Pseudomonadati</taxon>
        <taxon>Bacteroidota</taxon>
        <taxon>Flavobacteriia</taxon>
        <taxon>Flavobacteriales</taxon>
        <taxon>Flavobacteriaceae</taxon>
        <taxon>Tenacibaculum</taxon>
    </lineage>
</organism>
<reference evidence="2 3" key="1">
    <citation type="submission" date="2024-05" db="EMBL/GenBank/DDBJ databases">
        <authorList>
            <person name="Duchaud E."/>
        </authorList>
    </citation>
    <scope>NUCLEOTIDE SEQUENCE [LARGE SCALE GENOMIC DNA]</scope>
    <source>
        <strain evidence="2">Ena-SAMPLE-TAB-13-05-2024-13:56:06:370-140305</strain>
    </source>
</reference>
<feature type="domain" description="Phospholipase D-like" evidence="1">
    <location>
        <begin position="15"/>
        <end position="130"/>
    </location>
</feature>